<dbReference type="InterPro" id="IPR036236">
    <property type="entry name" value="Znf_C2H2_sf"/>
</dbReference>
<dbReference type="PROSITE" id="PS00028">
    <property type="entry name" value="ZINC_FINGER_C2H2_1"/>
    <property type="match status" value="4"/>
</dbReference>
<organism evidence="4 5">
    <name type="scientific">Rehmannia glutinosa</name>
    <name type="common">Chinese foxglove</name>
    <dbReference type="NCBI Taxonomy" id="99300"/>
    <lineage>
        <taxon>Eukaryota</taxon>
        <taxon>Viridiplantae</taxon>
        <taxon>Streptophyta</taxon>
        <taxon>Embryophyta</taxon>
        <taxon>Tracheophyta</taxon>
        <taxon>Spermatophyta</taxon>
        <taxon>Magnoliopsida</taxon>
        <taxon>eudicotyledons</taxon>
        <taxon>Gunneridae</taxon>
        <taxon>Pentapetalae</taxon>
        <taxon>asterids</taxon>
        <taxon>lamiids</taxon>
        <taxon>Lamiales</taxon>
        <taxon>Orobanchaceae</taxon>
        <taxon>Rehmannieae</taxon>
        <taxon>Rehmannia</taxon>
    </lineage>
</organism>
<feature type="domain" description="C2H2-type" evidence="3">
    <location>
        <begin position="10"/>
        <end position="32"/>
    </location>
</feature>
<feature type="region of interest" description="Disordered" evidence="2">
    <location>
        <begin position="440"/>
        <end position="474"/>
    </location>
</feature>
<feature type="region of interest" description="Disordered" evidence="2">
    <location>
        <begin position="367"/>
        <end position="411"/>
    </location>
</feature>
<dbReference type="EMBL" id="JABTTQ020000005">
    <property type="protein sequence ID" value="KAK6157850.1"/>
    <property type="molecule type" value="Genomic_DNA"/>
</dbReference>
<feature type="domain" description="C2H2-type" evidence="3">
    <location>
        <begin position="336"/>
        <end position="363"/>
    </location>
</feature>
<feature type="domain" description="C2H2-type" evidence="3">
    <location>
        <begin position="89"/>
        <end position="116"/>
    </location>
</feature>
<feature type="domain" description="C2H2-type" evidence="3">
    <location>
        <begin position="414"/>
        <end position="436"/>
    </location>
</feature>
<dbReference type="SMART" id="SM00355">
    <property type="entry name" value="ZnF_C2H2"/>
    <property type="match status" value="4"/>
</dbReference>
<dbReference type="InterPro" id="IPR013087">
    <property type="entry name" value="Znf_C2H2_type"/>
</dbReference>
<keyword evidence="5" id="KW-1185">Reference proteome</keyword>
<evidence type="ECO:0000256" key="1">
    <source>
        <dbReference type="PROSITE-ProRule" id="PRU00042"/>
    </source>
</evidence>
<keyword evidence="1" id="KW-0862">Zinc</keyword>
<dbReference type="Gene3D" id="3.30.160.60">
    <property type="entry name" value="Classic Zinc Finger"/>
    <property type="match status" value="2"/>
</dbReference>
<keyword evidence="1" id="KW-0863">Zinc-finger</keyword>
<dbReference type="Proteomes" id="UP001318860">
    <property type="component" value="Unassembled WGS sequence"/>
</dbReference>
<gene>
    <name evidence="4" type="ORF">DH2020_012098</name>
</gene>
<accession>A0ABR0XFD3</accession>
<dbReference type="PANTHER" id="PTHR46869:SF1">
    <property type="entry name" value="C2H2-LIKE ZINC FINGER PROTEIN"/>
    <property type="match status" value="1"/>
</dbReference>
<reference evidence="4 5" key="1">
    <citation type="journal article" date="2021" name="Comput. Struct. Biotechnol. J.">
        <title>De novo genome assembly of the potent medicinal plant Rehmannia glutinosa using nanopore technology.</title>
        <authorList>
            <person name="Ma L."/>
            <person name="Dong C."/>
            <person name="Song C."/>
            <person name="Wang X."/>
            <person name="Zheng X."/>
            <person name="Niu Y."/>
            <person name="Chen S."/>
            <person name="Feng W."/>
        </authorList>
    </citation>
    <scope>NUCLEOTIDE SEQUENCE [LARGE SCALE GENOMIC DNA]</scope>
    <source>
        <strain evidence="4">DH-2019</strain>
    </source>
</reference>
<protein>
    <recommendedName>
        <fullName evidence="3">C2H2-type domain-containing protein</fullName>
    </recommendedName>
</protein>
<evidence type="ECO:0000259" key="3">
    <source>
        <dbReference type="PROSITE" id="PS50157"/>
    </source>
</evidence>
<evidence type="ECO:0000313" key="4">
    <source>
        <dbReference type="EMBL" id="KAK6157850.1"/>
    </source>
</evidence>
<name>A0ABR0XFD3_REHGL</name>
<sequence>MAEEGYESRFVCKLCNKKYPCGKSLGGHMRSHVIAANTAESEDKFEVNMKKNQSFDEFGNGQSGGYVLRENPKKTWRAVDSRIPLSQDKICKQCGKGFHSMKALCGHMACHSERDKGLKDDNSSWTSENQKMVMDTNYNNNGSSSVSEIDGQEQEEVAMSLMLLSRDFENKGGVNSVVDSSDNNSVVLETKSSSIEMRIGKMDSLNYIHNQDEIPQMKEIGDKMLKDAQMENSDSGYFLDECAKAESDVSVDGFRKYGAFGECKKIERRNEYYRSEFRKSLKAIKDELLKLSKDDKYDDDNGITASYFGGIESRKRKYGSENHEFCDNSLQKKSKYECYNCKKTFKSYQALGGHRPCHKRTNAFYESRHESGENSLDDSTDYRTNGKFVESSSKKKSGGKNTEKKTKPNNSKGHVCPFCSRVFKNGQALGGHKRSHFIVGHEERNNNQSRPVTKTEIRDLLDLNLPAPEADEDN</sequence>
<evidence type="ECO:0000313" key="5">
    <source>
        <dbReference type="Proteomes" id="UP001318860"/>
    </source>
</evidence>
<keyword evidence="1" id="KW-0479">Metal-binding</keyword>
<evidence type="ECO:0000256" key="2">
    <source>
        <dbReference type="SAM" id="MobiDB-lite"/>
    </source>
</evidence>
<dbReference type="PROSITE" id="PS50157">
    <property type="entry name" value="ZINC_FINGER_C2H2_2"/>
    <property type="match status" value="4"/>
</dbReference>
<proteinExistence type="predicted"/>
<dbReference type="Pfam" id="PF13912">
    <property type="entry name" value="zf-C2H2_6"/>
    <property type="match status" value="4"/>
</dbReference>
<comment type="caution">
    <text evidence="4">The sequence shown here is derived from an EMBL/GenBank/DDBJ whole genome shotgun (WGS) entry which is preliminary data.</text>
</comment>
<dbReference type="PANTHER" id="PTHR46869">
    <property type="entry name" value="C2H2-LIKE ZINC FINGER PROTEIN"/>
    <property type="match status" value="1"/>
</dbReference>
<dbReference type="SUPFAM" id="SSF57667">
    <property type="entry name" value="beta-beta-alpha zinc fingers"/>
    <property type="match status" value="2"/>
</dbReference>